<name>A0A6J4NVR0_9BACT</name>
<reference evidence="1" key="1">
    <citation type="submission" date="2020-02" db="EMBL/GenBank/DDBJ databases">
        <authorList>
            <person name="Meier V. D."/>
        </authorList>
    </citation>
    <scope>NUCLEOTIDE SEQUENCE</scope>
    <source>
        <strain evidence="1">AVDCRST_MAG64</strain>
    </source>
</reference>
<accession>A0A6J4NVR0</accession>
<protein>
    <submittedName>
        <fullName evidence="1">Uncharacterized protein</fullName>
    </submittedName>
</protein>
<sequence>MGLPARAGLRRWRVLHNRVQPVAGLGLMSFDGPVRGGGRLKAGRVWAK</sequence>
<proteinExistence type="predicted"/>
<dbReference type="EMBL" id="CADCUQ010000335">
    <property type="protein sequence ID" value="CAA9396687.1"/>
    <property type="molecule type" value="Genomic_DNA"/>
</dbReference>
<organism evidence="1">
    <name type="scientific">uncultured Phycisphaerae bacterium</name>
    <dbReference type="NCBI Taxonomy" id="904963"/>
    <lineage>
        <taxon>Bacteria</taxon>
        <taxon>Pseudomonadati</taxon>
        <taxon>Planctomycetota</taxon>
        <taxon>Phycisphaerae</taxon>
        <taxon>environmental samples</taxon>
    </lineage>
</organism>
<dbReference type="AlphaFoldDB" id="A0A6J4NVR0"/>
<evidence type="ECO:0000313" key="1">
    <source>
        <dbReference type="EMBL" id="CAA9396687.1"/>
    </source>
</evidence>
<gene>
    <name evidence="1" type="ORF">AVDCRST_MAG64-1462</name>
</gene>